<dbReference type="InterPro" id="IPR009056">
    <property type="entry name" value="Cyt_c-like_dom"/>
</dbReference>
<protein>
    <submittedName>
        <fullName evidence="7">Planctomycete cytochrome C</fullName>
    </submittedName>
</protein>
<dbReference type="Pfam" id="PF07635">
    <property type="entry name" value="PSCyt1"/>
    <property type="match status" value="1"/>
</dbReference>
<gene>
    <name evidence="7" type="ORF">EC9_27270</name>
</gene>
<dbReference type="AlphaFoldDB" id="A0A517M108"/>
<proteinExistence type="predicted"/>
<organism evidence="7 8">
    <name type="scientific">Rosistilla ulvae</name>
    <dbReference type="NCBI Taxonomy" id="1930277"/>
    <lineage>
        <taxon>Bacteria</taxon>
        <taxon>Pseudomonadati</taxon>
        <taxon>Planctomycetota</taxon>
        <taxon>Planctomycetia</taxon>
        <taxon>Pirellulales</taxon>
        <taxon>Pirellulaceae</taxon>
        <taxon>Rosistilla</taxon>
    </lineage>
</organism>
<dbReference type="EMBL" id="CP036261">
    <property type="protein sequence ID" value="QDS88536.1"/>
    <property type="molecule type" value="Genomic_DNA"/>
</dbReference>
<dbReference type="InterPro" id="IPR022655">
    <property type="entry name" value="DUF1553"/>
</dbReference>
<evidence type="ECO:0000313" key="7">
    <source>
        <dbReference type="EMBL" id="QDS88536.1"/>
    </source>
</evidence>
<reference evidence="7 8" key="1">
    <citation type="submission" date="2019-02" db="EMBL/GenBank/DDBJ databases">
        <title>Deep-cultivation of Planctomycetes and their phenomic and genomic characterization uncovers novel biology.</title>
        <authorList>
            <person name="Wiegand S."/>
            <person name="Jogler M."/>
            <person name="Boedeker C."/>
            <person name="Pinto D."/>
            <person name="Vollmers J."/>
            <person name="Rivas-Marin E."/>
            <person name="Kohn T."/>
            <person name="Peeters S.H."/>
            <person name="Heuer A."/>
            <person name="Rast P."/>
            <person name="Oberbeckmann S."/>
            <person name="Bunk B."/>
            <person name="Jeske O."/>
            <person name="Meyerdierks A."/>
            <person name="Storesund J.E."/>
            <person name="Kallscheuer N."/>
            <person name="Luecker S."/>
            <person name="Lage O.M."/>
            <person name="Pohl T."/>
            <person name="Merkel B.J."/>
            <person name="Hornburger P."/>
            <person name="Mueller R.-W."/>
            <person name="Bruemmer F."/>
            <person name="Labrenz M."/>
            <person name="Spormann A.M."/>
            <person name="Op den Camp H."/>
            <person name="Overmann J."/>
            <person name="Amann R."/>
            <person name="Jetten M.S.M."/>
            <person name="Mascher T."/>
            <person name="Medema M.H."/>
            <person name="Devos D.P."/>
            <person name="Kaster A.-K."/>
            <person name="Ovreas L."/>
            <person name="Rohde M."/>
            <person name="Galperin M.Y."/>
            <person name="Jogler C."/>
        </authorList>
    </citation>
    <scope>NUCLEOTIDE SEQUENCE [LARGE SCALE GENOMIC DNA]</scope>
    <source>
        <strain evidence="7 8">EC9</strain>
    </source>
</reference>
<dbReference type="Pfam" id="PF07587">
    <property type="entry name" value="PSD1"/>
    <property type="match status" value="1"/>
</dbReference>
<dbReference type="Proteomes" id="UP000319557">
    <property type="component" value="Chromosome"/>
</dbReference>
<keyword evidence="1 4" id="KW-0349">Heme</keyword>
<feature type="domain" description="Cytochrome c" evidence="6">
    <location>
        <begin position="74"/>
        <end position="162"/>
    </location>
</feature>
<evidence type="ECO:0000256" key="3">
    <source>
        <dbReference type="ARBA" id="ARBA00023004"/>
    </source>
</evidence>
<dbReference type="RefSeq" id="WP_145345821.1">
    <property type="nucleotide sequence ID" value="NZ_CP036261.1"/>
</dbReference>
<keyword evidence="5" id="KW-0472">Membrane</keyword>
<dbReference type="GO" id="GO:0046872">
    <property type="term" value="F:metal ion binding"/>
    <property type="evidence" value="ECO:0007669"/>
    <property type="project" value="UniProtKB-KW"/>
</dbReference>
<dbReference type="PROSITE" id="PS51007">
    <property type="entry name" value="CYTC"/>
    <property type="match status" value="1"/>
</dbReference>
<dbReference type="InterPro" id="IPR011429">
    <property type="entry name" value="Cyt_c_Planctomycete-type"/>
</dbReference>
<evidence type="ECO:0000256" key="4">
    <source>
        <dbReference type="PROSITE-ProRule" id="PRU00433"/>
    </source>
</evidence>
<dbReference type="PANTHER" id="PTHR35889">
    <property type="entry name" value="CYCLOINULO-OLIGOSACCHARIDE FRUCTANOTRANSFERASE-RELATED"/>
    <property type="match status" value="1"/>
</dbReference>
<feature type="transmembrane region" description="Helical" evidence="5">
    <location>
        <begin position="35"/>
        <end position="56"/>
    </location>
</feature>
<evidence type="ECO:0000256" key="2">
    <source>
        <dbReference type="ARBA" id="ARBA00022723"/>
    </source>
</evidence>
<dbReference type="OrthoDB" id="127107at2"/>
<keyword evidence="8" id="KW-1185">Reference proteome</keyword>
<evidence type="ECO:0000313" key="8">
    <source>
        <dbReference type="Proteomes" id="UP000319557"/>
    </source>
</evidence>
<dbReference type="InterPro" id="IPR036909">
    <property type="entry name" value="Cyt_c-like_dom_sf"/>
</dbReference>
<dbReference type="GO" id="GO:0020037">
    <property type="term" value="F:heme binding"/>
    <property type="evidence" value="ECO:0007669"/>
    <property type="project" value="InterPro"/>
</dbReference>
<dbReference type="KEGG" id="ruv:EC9_27270"/>
<keyword evidence="3 4" id="KW-0408">Iron</keyword>
<dbReference type="Pfam" id="PF07583">
    <property type="entry name" value="PSCyt2"/>
    <property type="match status" value="1"/>
</dbReference>
<dbReference type="SUPFAM" id="SSF46626">
    <property type="entry name" value="Cytochrome c"/>
    <property type="match status" value="1"/>
</dbReference>
<evidence type="ECO:0000256" key="1">
    <source>
        <dbReference type="ARBA" id="ARBA00022617"/>
    </source>
</evidence>
<dbReference type="GO" id="GO:0009055">
    <property type="term" value="F:electron transfer activity"/>
    <property type="evidence" value="ECO:0007669"/>
    <property type="project" value="InterPro"/>
</dbReference>
<sequence length="1090" mass="121214">MISQTIGNRIPLASAGALEFQTVGGRWFCRHLGRILPLSLVAKILLCVGGIAISLMCNFEPVRADDIRPVANDLFENTIRPLFVAHCIECHGPRKTESGLRFDTRDTLLQGGDSGPAISLEMPRESLMLLALRHQDGLEMPPDKPLSEAEIAAVEAWIRAGAPWPEGVVLGGTGPSLRGGEITDQERAFWSFQPIRDPQPPTVVDPPGLSEIDRFVMRKLKEMDIQPSPPASRRDWIRRATLDLTGLPPTPEQVQSFLDDRSETVEADRIEQLLASSAYGERWGRHWLDVVRYADTAGETADYPTPLSYKYRNWVIDALNADLPYDQFVMQQIAGDVMANAMLVGSDADSLDADQLRRYSELLTATGFIAISRRFGFDVENYHHLTIQDTIDVLGQATLGLTLGCARCHDHKFDPVNIEDYYAWYGIFASTKYSFPGSEEKRRPYDLVPDVPPAVLAQRQREIDLQMASIESQQQPVAEQLTQLNAQIQQASGTSQFFGFEEFELGKPPSQPYLALGTATITAASQSPFANVFRYGDRGIAFPSDTQNNAFGMTLADALNAESSPRIEYSVDFRNTSIANQGQGAYRFYVGHGPGTSAAMELAANATTFFVKDGAQYQPVADLKMGQWYNVHVVMDLRSQRFEGTLTSGSETTTFSVQSFTSNWDGIVDYTFVDRYGPGSGETPAHEIDNLIVSSTPLVSNSPLAEEKALPADAAIDLPRMFQQRRELKAIADALNEQRDRLAVGPVAAEEQIYGAFEAPTAVNCRVQLRGEPTRLGDKVPRRNLEILGGEAVPSDAGSGRLQLARWIVSDENPLFARVMVNRIWQQHFGRGLVGTENDFGTRGELPSHPELLDWLASRFRESGYSIKAMHRLIMTSAAYRRSSGFDSDAAKVDPESRLLWRFNRRQLTAEEIRDAMLQASGSLDPSRGMAHPFPAVESWGFSQHNPFYAVYESNRRSVYLMQQRLKRHPFLGLFDGADTNVSTARRGMTTVPTQALYLMNSKFVHEQSAAFADRVLGEFDNDAARIDRAHWIALCRPATASEQDEAVRFLNAYRVAVSTSSMPSDAADHTAWQAYLRTLISRNEFLYVD</sequence>
<dbReference type="InterPro" id="IPR011444">
    <property type="entry name" value="DUF1549"/>
</dbReference>
<keyword evidence="5" id="KW-0812">Transmembrane</keyword>
<dbReference type="PANTHER" id="PTHR35889:SF3">
    <property type="entry name" value="F-BOX DOMAIN-CONTAINING PROTEIN"/>
    <property type="match status" value="1"/>
</dbReference>
<evidence type="ECO:0000259" key="6">
    <source>
        <dbReference type="PROSITE" id="PS51007"/>
    </source>
</evidence>
<evidence type="ECO:0000256" key="5">
    <source>
        <dbReference type="SAM" id="Phobius"/>
    </source>
</evidence>
<accession>A0A517M108</accession>
<name>A0A517M108_9BACT</name>
<keyword evidence="5" id="KW-1133">Transmembrane helix</keyword>
<keyword evidence="2 4" id="KW-0479">Metal-binding</keyword>